<dbReference type="EMBL" id="FMVT01000001">
    <property type="protein sequence ID" value="SCX85331.1"/>
    <property type="molecule type" value="Genomic_DNA"/>
</dbReference>
<dbReference type="PROSITE" id="PS00356">
    <property type="entry name" value="HTH_LACI_1"/>
    <property type="match status" value="1"/>
</dbReference>
<evidence type="ECO:0000313" key="6">
    <source>
        <dbReference type="Proteomes" id="UP000199502"/>
    </source>
</evidence>
<keyword evidence="2" id="KW-0238">DNA-binding</keyword>
<name>A0A1G5B5F5_9RHOB</name>
<dbReference type="OrthoDB" id="9805774at2"/>
<dbReference type="PANTHER" id="PTHR30146:SF152">
    <property type="entry name" value="TRANSCRIPTIONAL REGULATORY PROTEIN"/>
    <property type="match status" value="1"/>
</dbReference>
<dbReference type="Gene3D" id="1.10.260.40">
    <property type="entry name" value="lambda repressor-like DNA-binding domains"/>
    <property type="match status" value="1"/>
</dbReference>
<gene>
    <name evidence="5" type="ORF">SAMN05660710_00004</name>
</gene>
<dbReference type="PANTHER" id="PTHR30146">
    <property type="entry name" value="LACI-RELATED TRANSCRIPTIONAL REPRESSOR"/>
    <property type="match status" value="1"/>
</dbReference>
<dbReference type="InterPro" id="IPR000843">
    <property type="entry name" value="HTH_LacI"/>
</dbReference>
<keyword evidence="6" id="KW-1185">Reference proteome</keyword>
<protein>
    <submittedName>
        <fullName evidence="5">Transcriptional regulator, LacI family</fullName>
    </submittedName>
</protein>
<dbReference type="InterPro" id="IPR028082">
    <property type="entry name" value="Peripla_BP_I"/>
</dbReference>
<dbReference type="AlphaFoldDB" id="A0A1G5B5F5"/>
<feature type="domain" description="HTH lacI-type" evidence="4">
    <location>
        <begin position="4"/>
        <end position="59"/>
    </location>
</feature>
<dbReference type="Gene3D" id="3.40.50.2300">
    <property type="match status" value="2"/>
</dbReference>
<dbReference type="STRING" id="336292.SAMN05660710_00004"/>
<dbReference type="RefSeq" id="WP_090739455.1">
    <property type="nucleotide sequence ID" value="NZ_FMVT01000001.1"/>
</dbReference>
<reference evidence="5 6" key="1">
    <citation type="submission" date="2016-10" db="EMBL/GenBank/DDBJ databases">
        <authorList>
            <person name="de Groot N.N."/>
        </authorList>
    </citation>
    <scope>NUCLEOTIDE SEQUENCE [LARGE SCALE GENOMIC DNA]</scope>
    <source>
        <strain evidence="5 6">CGMCC 1.8925</strain>
    </source>
</reference>
<keyword evidence="1" id="KW-0805">Transcription regulation</keyword>
<dbReference type="InterPro" id="IPR010982">
    <property type="entry name" value="Lambda_DNA-bd_dom_sf"/>
</dbReference>
<dbReference type="Proteomes" id="UP000199502">
    <property type="component" value="Unassembled WGS sequence"/>
</dbReference>
<evidence type="ECO:0000256" key="1">
    <source>
        <dbReference type="ARBA" id="ARBA00023015"/>
    </source>
</evidence>
<dbReference type="InterPro" id="IPR025997">
    <property type="entry name" value="SBP_2_dom"/>
</dbReference>
<dbReference type="GO" id="GO:0000976">
    <property type="term" value="F:transcription cis-regulatory region binding"/>
    <property type="evidence" value="ECO:0007669"/>
    <property type="project" value="TreeGrafter"/>
</dbReference>
<dbReference type="SMART" id="SM00354">
    <property type="entry name" value="HTH_LACI"/>
    <property type="match status" value="1"/>
</dbReference>
<dbReference type="SUPFAM" id="SSF47413">
    <property type="entry name" value="lambda repressor-like DNA-binding domains"/>
    <property type="match status" value="1"/>
</dbReference>
<dbReference type="Pfam" id="PF13407">
    <property type="entry name" value="Peripla_BP_4"/>
    <property type="match status" value="1"/>
</dbReference>
<proteinExistence type="predicted"/>
<dbReference type="SUPFAM" id="SSF53822">
    <property type="entry name" value="Periplasmic binding protein-like I"/>
    <property type="match status" value="1"/>
</dbReference>
<accession>A0A1G5B5F5</accession>
<evidence type="ECO:0000313" key="5">
    <source>
        <dbReference type="EMBL" id="SCX85331.1"/>
    </source>
</evidence>
<dbReference type="PROSITE" id="PS50932">
    <property type="entry name" value="HTH_LACI_2"/>
    <property type="match status" value="1"/>
</dbReference>
<keyword evidence="3" id="KW-0804">Transcription</keyword>
<dbReference type="Pfam" id="PF00356">
    <property type="entry name" value="LacI"/>
    <property type="match status" value="1"/>
</dbReference>
<evidence type="ECO:0000259" key="4">
    <source>
        <dbReference type="PROSITE" id="PS50932"/>
    </source>
</evidence>
<evidence type="ECO:0000256" key="3">
    <source>
        <dbReference type="ARBA" id="ARBA00023163"/>
    </source>
</evidence>
<sequence>MGRPTIVDLAKAAGVSTATVDRVLNGRLRVREETVRRVHQAAEEIGYHAANVIRHRMLADRPEMRLGLVLQKPRHRFYQNMLSAFEQQARAETQRRVQIVPRFVETAQPEELAETLLSLRGRVEAIAATGLDHHLVTQAVRELRGAGTPVFSLLSDFAQGVRDSYFGTNNLKVGRIAGWFISKLATEPGKVALFIGGSRFHGHELRETGFRSYFRDAAAQFQLLDTQINLETRQLTYEATVNLLNRHADLVGLYVAGGGMEGAIQAVREARAGSHVVLIVNELTPESQIGLQEHVVSIVLGTPIRQLAEEVIGAMIAVAEKGMSETPGQRFFPGEVWTPESEFMR</sequence>
<evidence type="ECO:0000256" key="2">
    <source>
        <dbReference type="ARBA" id="ARBA00023125"/>
    </source>
</evidence>
<dbReference type="GO" id="GO:0003700">
    <property type="term" value="F:DNA-binding transcription factor activity"/>
    <property type="evidence" value="ECO:0007669"/>
    <property type="project" value="TreeGrafter"/>
</dbReference>
<organism evidence="5 6">
    <name type="scientific">Paracoccus tibetensis</name>
    <dbReference type="NCBI Taxonomy" id="336292"/>
    <lineage>
        <taxon>Bacteria</taxon>
        <taxon>Pseudomonadati</taxon>
        <taxon>Pseudomonadota</taxon>
        <taxon>Alphaproteobacteria</taxon>
        <taxon>Rhodobacterales</taxon>
        <taxon>Paracoccaceae</taxon>
        <taxon>Paracoccus</taxon>
    </lineage>
</organism>
<dbReference type="CDD" id="cd06307">
    <property type="entry name" value="PBP1_sugar_binding"/>
    <property type="match status" value="1"/>
</dbReference>
<dbReference type="PRINTS" id="PR00036">
    <property type="entry name" value="HTHLACI"/>
</dbReference>
<dbReference type="CDD" id="cd01392">
    <property type="entry name" value="HTH_LacI"/>
    <property type="match status" value="1"/>
</dbReference>